<dbReference type="Gene3D" id="3.20.20.70">
    <property type="entry name" value="Aldolase class I"/>
    <property type="match status" value="1"/>
</dbReference>
<evidence type="ECO:0000256" key="7">
    <source>
        <dbReference type="PIRSR" id="PIRSR004762-1"/>
    </source>
</evidence>
<dbReference type="SMART" id="SM00729">
    <property type="entry name" value="Elp3"/>
    <property type="match status" value="1"/>
</dbReference>
<dbReference type="InterPro" id="IPR010722">
    <property type="entry name" value="BATS_dom"/>
</dbReference>
<dbReference type="InterPro" id="IPR000551">
    <property type="entry name" value="MerR-type_HTH_dom"/>
</dbReference>
<evidence type="ECO:0000256" key="2">
    <source>
        <dbReference type="ARBA" id="ARBA00022691"/>
    </source>
</evidence>
<evidence type="ECO:0000256" key="6">
    <source>
        <dbReference type="ARBA" id="ARBA00034078"/>
    </source>
</evidence>
<feature type="domain" description="HTH merR-type" evidence="9">
    <location>
        <begin position="1"/>
        <end position="12"/>
    </location>
</feature>
<name>A0A7V0Q5H8_UNCW3</name>
<dbReference type="GO" id="GO:0016740">
    <property type="term" value="F:transferase activity"/>
    <property type="evidence" value="ECO:0007669"/>
    <property type="project" value="TreeGrafter"/>
</dbReference>
<dbReference type="CDD" id="cd01335">
    <property type="entry name" value="Radical_SAM"/>
    <property type="match status" value="1"/>
</dbReference>
<dbReference type="GO" id="GO:0046872">
    <property type="term" value="F:metal ion binding"/>
    <property type="evidence" value="ECO:0007669"/>
    <property type="project" value="UniProtKB-KW"/>
</dbReference>
<proteinExistence type="predicted"/>
<dbReference type="SFLD" id="SFLDG01280">
    <property type="entry name" value="HydE/PylB-like"/>
    <property type="match status" value="1"/>
</dbReference>
<dbReference type="PANTHER" id="PTHR43726:SF1">
    <property type="entry name" value="BIOTIN SYNTHASE"/>
    <property type="match status" value="1"/>
</dbReference>
<keyword evidence="5 7" id="KW-0411">Iron-sulfur</keyword>
<feature type="binding site" evidence="7">
    <location>
        <position position="50"/>
    </location>
    <ligand>
        <name>[4Fe-4S] cluster</name>
        <dbReference type="ChEBI" id="CHEBI:49883"/>
        <note>4Fe-4S-S-AdoMet</note>
    </ligand>
</feature>
<evidence type="ECO:0000256" key="1">
    <source>
        <dbReference type="ARBA" id="ARBA00022485"/>
    </source>
</evidence>
<evidence type="ECO:0000256" key="3">
    <source>
        <dbReference type="ARBA" id="ARBA00022723"/>
    </source>
</evidence>
<dbReference type="PROSITE" id="PS51918">
    <property type="entry name" value="RADICAL_SAM"/>
    <property type="match status" value="1"/>
</dbReference>
<feature type="binding site" evidence="7">
    <location>
        <position position="53"/>
    </location>
    <ligand>
        <name>[4Fe-4S] cluster</name>
        <dbReference type="ChEBI" id="CHEBI:49883"/>
        <note>4Fe-4S-S-AdoMet</note>
    </ligand>
</feature>
<dbReference type="SMART" id="SM00876">
    <property type="entry name" value="BATS"/>
    <property type="match status" value="1"/>
</dbReference>
<dbReference type="InterPro" id="IPR013785">
    <property type="entry name" value="Aldolase_TIM"/>
</dbReference>
<organism evidence="11">
    <name type="scientific">candidate division WOR-3 bacterium</name>
    <dbReference type="NCBI Taxonomy" id="2052148"/>
    <lineage>
        <taxon>Bacteria</taxon>
        <taxon>Bacteria division WOR-3</taxon>
    </lineage>
</organism>
<evidence type="ECO:0000259" key="10">
    <source>
        <dbReference type="PROSITE" id="PS51918"/>
    </source>
</evidence>
<dbReference type="Proteomes" id="UP000886381">
    <property type="component" value="Unassembled WGS sequence"/>
</dbReference>
<evidence type="ECO:0000256" key="5">
    <source>
        <dbReference type="ARBA" id="ARBA00023014"/>
    </source>
</evidence>
<dbReference type="GO" id="GO:0003677">
    <property type="term" value="F:DNA binding"/>
    <property type="evidence" value="ECO:0007669"/>
    <property type="project" value="InterPro"/>
</dbReference>
<dbReference type="GO" id="GO:0006355">
    <property type="term" value="P:regulation of DNA-templated transcription"/>
    <property type="evidence" value="ECO:0007669"/>
    <property type="project" value="InterPro"/>
</dbReference>
<comment type="caution">
    <text evidence="11">The sequence shown here is derived from an EMBL/GenBank/DDBJ whole genome shotgun (WGS) entry which is preliminary data.</text>
</comment>
<evidence type="ECO:0000256" key="4">
    <source>
        <dbReference type="ARBA" id="ARBA00023004"/>
    </source>
</evidence>
<dbReference type="EMBL" id="DRDR01000047">
    <property type="protein sequence ID" value="HDL60024.1"/>
    <property type="molecule type" value="Genomic_DNA"/>
</dbReference>
<feature type="binding site" evidence="8">
    <location>
        <position position="120"/>
    </location>
    <ligand>
        <name>(3R)-3-methyl-D-ornithine</name>
        <dbReference type="ChEBI" id="CHEBI:64642"/>
    </ligand>
</feature>
<evidence type="ECO:0000256" key="8">
    <source>
        <dbReference type="PIRSR" id="PIRSR004762-2"/>
    </source>
</evidence>
<keyword evidence="2 7" id="KW-0949">S-adenosyl-L-methionine</keyword>
<gene>
    <name evidence="11" type="primary">hydE</name>
    <name evidence="11" type="ORF">ENH14_01055</name>
</gene>
<dbReference type="SFLD" id="SFLDS00029">
    <property type="entry name" value="Radical_SAM"/>
    <property type="match status" value="1"/>
</dbReference>
<dbReference type="InterPro" id="IPR024021">
    <property type="entry name" value="FeFe-hyd_HydE_rSAM"/>
</dbReference>
<dbReference type="SFLD" id="SFLDF00348">
    <property type="entry name" value="FeFe_hydrogenase_maturase_(Hyd"/>
    <property type="match status" value="1"/>
</dbReference>
<sequence length="331" mass="38022">MNLKEIKEFLSGKDDNTLFHEADKVRLQIFGKDVYIRGIIEFSNMCREDCLYCGLRKSNRKLKRYQLTMEEILEGVELAGMNNIKTIVLQSGDDLSYNKEFIGKLIEEIKKRLDVVITLSLGERTYDEYAYWREKGAERYLLKIETFDEELYKKMRPGKKLEDRLQRLEWLKELDYEVGSGIIVGLPGQDLDSLTNDLRRLAELDLDMIATGPFIPHPETPLRDYPHGDVNLSIRVIALLRIMNPYSNIPATSALASLHSDAREKGLKAGANVIMPSLTPKRVRLLYNIYPGKNESCQCVIDEINYIKGIIEKAGYIPSDSKGYSPRRLYA</sequence>
<accession>A0A7V0Q5H8</accession>
<dbReference type="PANTHER" id="PTHR43726">
    <property type="entry name" value="3-METHYLORNITHINE SYNTHASE"/>
    <property type="match status" value="1"/>
</dbReference>
<comment type="cofactor">
    <cofactor evidence="6">
        <name>[2Fe-2S] cluster</name>
        <dbReference type="ChEBI" id="CHEBI:190135"/>
    </cofactor>
</comment>
<dbReference type="SFLD" id="SFLDG01082">
    <property type="entry name" value="B12-binding_domain_containing"/>
    <property type="match status" value="1"/>
</dbReference>
<comment type="cofactor">
    <cofactor evidence="7">
        <name>[4Fe-4S] cluster</name>
        <dbReference type="ChEBI" id="CHEBI:49883"/>
    </cofactor>
    <text evidence="7">Binds 1 [4Fe-4S] cluster. The cluster is coordinated with 3 cysteines and an exchangeable S-adenosyl-L-methionine.</text>
</comment>
<dbReference type="InterPro" id="IPR007197">
    <property type="entry name" value="rSAM"/>
</dbReference>
<reference evidence="11" key="1">
    <citation type="journal article" date="2020" name="mSystems">
        <title>Genome- and Community-Level Interaction Insights into Carbon Utilization and Element Cycling Functions of Hydrothermarchaeota in Hydrothermal Sediment.</title>
        <authorList>
            <person name="Zhou Z."/>
            <person name="Liu Y."/>
            <person name="Xu W."/>
            <person name="Pan J."/>
            <person name="Luo Z.H."/>
            <person name="Li M."/>
        </authorList>
    </citation>
    <scope>NUCLEOTIDE SEQUENCE [LARGE SCALE GENOMIC DNA]</scope>
    <source>
        <strain evidence="11">HyVt-28</strain>
    </source>
</reference>
<protein>
    <submittedName>
        <fullName evidence="11">[FeFe] hydrogenase H-cluster radical SAM maturase HydE</fullName>
    </submittedName>
</protein>
<keyword evidence="1 7" id="KW-0004">4Fe-4S</keyword>
<feature type="binding site" evidence="7">
    <location>
        <position position="46"/>
    </location>
    <ligand>
        <name>[4Fe-4S] cluster</name>
        <dbReference type="ChEBI" id="CHEBI:49883"/>
        <note>4Fe-4S-S-AdoMet</note>
    </ligand>
</feature>
<dbReference type="GO" id="GO:0042364">
    <property type="term" value="P:water-soluble vitamin biosynthetic process"/>
    <property type="evidence" value="ECO:0007669"/>
    <property type="project" value="UniProtKB-ARBA"/>
</dbReference>
<feature type="domain" description="Radical SAM core" evidence="10">
    <location>
        <begin position="32"/>
        <end position="252"/>
    </location>
</feature>
<feature type="binding site" evidence="8">
    <location>
        <position position="145"/>
    </location>
    <ligand>
        <name>S-adenosyl-L-methionine</name>
        <dbReference type="ChEBI" id="CHEBI:59789"/>
    </ligand>
</feature>
<feature type="binding site" evidence="8">
    <location>
        <position position="164"/>
    </location>
    <ligand>
        <name>S-adenosyl-L-methionine</name>
        <dbReference type="ChEBI" id="CHEBI:59789"/>
    </ligand>
</feature>
<dbReference type="SUPFAM" id="SSF102114">
    <property type="entry name" value="Radical SAM enzymes"/>
    <property type="match status" value="1"/>
</dbReference>
<dbReference type="GO" id="GO:0044272">
    <property type="term" value="P:sulfur compound biosynthetic process"/>
    <property type="evidence" value="ECO:0007669"/>
    <property type="project" value="UniProtKB-ARBA"/>
</dbReference>
<evidence type="ECO:0000259" key="9">
    <source>
        <dbReference type="PROSITE" id="PS50937"/>
    </source>
</evidence>
<evidence type="ECO:0000313" key="11">
    <source>
        <dbReference type="EMBL" id="HDL60024.1"/>
    </source>
</evidence>
<dbReference type="InterPro" id="IPR058240">
    <property type="entry name" value="rSAM_sf"/>
</dbReference>
<dbReference type="AlphaFoldDB" id="A0A7V0Q5H8"/>
<dbReference type="InterPro" id="IPR034422">
    <property type="entry name" value="HydE/PylB-like"/>
</dbReference>
<keyword evidence="4 7" id="KW-0408">Iron</keyword>
<dbReference type="PROSITE" id="PS50937">
    <property type="entry name" value="HTH_MERR_2"/>
    <property type="match status" value="1"/>
</dbReference>
<keyword evidence="3" id="KW-0479">Metal-binding</keyword>
<dbReference type="GO" id="GO:0051539">
    <property type="term" value="F:4 iron, 4 sulfur cluster binding"/>
    <property type="evidence" value="ECO:0007669"/>
    <property type="project" value="UniProtKB-KW"/>
</dbReference>
<dbReference type="PIRSF" id="PIRSF004762">
    <property type="entry name" value="CHP00423"/>
    <property type="match status" value="1"/>
</dbReference>
<feature type="binding site" evidence="8">
    <location>
        <position position="156"/>
    </location>
    <ligand>
        <name>S-adenosyl-L-methionine</name>
        <dbReference type="ChEBI" id="CHEBI:59789"/>
    </ligand>
</feature>
<dbReference type="SFLD" id="SFLDG01060">
    <property type="entry name" value="BATS_domain_containing"/>
    <property type="match status" value="1"/>
</dbReference>
<dbReference type="Pfam" id="PF04055">
    <property type="entry name" value="Radical_SAM"/>
    <property type="match status" value="1"/>
</dbReference>
<dbReference type="NCBIfam" id="TIGR03956">
    <property type="entry name" value="rSAM_HydE"/>
    <property type="match status" value="1"/>
</dbReference>
<dbReference type="InterPro" id="IPR006638">
    <property type="entry name" value="Elp3/MiaA/NifB-like_rSAM"/>
</dbReference>